<dbReference type="Pfam" id="PF00756">
    <property type="entry name" value="Esterase"/>
    <property type="match status" value="1"/>
</dbReference>
<dbReference type="InterPro" id="IPR000801">
    <property type="entry name" value="Esterase-like"/>
</dbReference>
<name>A0A1N7DZM1_9NOCA</name>
<dbReference type="PANTHER" id="PTHR48098">
    <property type="entry name" value="ENTEROCHELIN ESTERASE-RELATED"/>
    <property type="match status" value="1"/>
</dbReference>
<accession>A0A1N7DZM1</accession>
<gene>
    <name evidence="1" type="ORF">SAMN05445060_1041</name>
</gene>
<dbReference type="AlphaFoldDB" id="A0A1N7DZM1"/>
<dbReference type="STRING" id="1344003.SAMN05445060_1041"/>
<evidence type="ECO:0000313" key="2">
    <source>
        <dbReference type="Proteomes" id="UP000186218"/>
    </source>
</evidence>
<dbReference type="SUPFAM" id="SSF53474">
    <property type="entry name" value="alpha/beta-Hydrolases"/>
    <property type="match status" value="1"/>
</dbReference>
<dbReference type="GO" id="GO:0016747">
    <property type="term" value="F:acyltransferase activity, transferring groups other than amino-acyl groups"/>
    <property type="evidence" value="ECO:0007669"/>
    <property type="project" value="TreeGrafter"/>
</dbReference>
<proteinExistence type="predicted"/>
<dbReference type="EMBL" id="FTNT01000002">
    <property type="protein sequence ID" value="SIR81248.1"/>
    <property type="molecule type" value="Genomic_DNA"/>
</dbReference>
<keyword evidence="1" id="KW-0378">Hydrolase</keyword>
<keyword evidence="2" id="KW-1185">Reference proteome</keyword>
<dbReference type="InterPro" id="IPR029058">
    <property type="entry name" value="AB_hydrolase_fold"/>
</dbReference>
<dbReference type="Gene3D" id="3.40.50.1820">
    <property type="entry name" value="alpha/beta hydrolase"/>
    <property type="match status" value="1"/>
</dbReference>
<organism evidence="1 2">
    <name type="scientific">Williamsia sterculiae</name>
    <dbReference type="NCBI Taxonomy" id="1344003"/>
    <lineage>
        <taxon>Bacteria</taxon>
        <taxon>Bacillati</taxon>
        <taxon>Actinomycetota</taxon>
        <taxon>Actinomycetes</taxon>
        <taxon>Mycobacteriales</taxon>
        <taxon>Nocardiaceae</taxon>
        <taxon>Williamsia</taxon>
    </lineage>
</organism>
<dbReference type="PANTHER" id="PTHR48098:SF1">
    <property type="entry name" value="DIACYLGLYCEROL ACYLTRANSFERASE_MYCOLYLTRANSFERASE AG85A"/>
    <property type="match status" value="1"/>
</dbReference>
<dbReference type="InterPro" id="IPR050583">
    <property type="entry name" value="Mycobacterial_A85_antigen"/>
</dbReference>
<dbReference type="GO" id="GO:0016787">
    <property type="term" value="F:hydrolase activity"/>
    <property type="evidence" value="ECO:0007669"/>
    <property type="project" value="UniProtKB-KW"/>
</dbReference>
<dbReference type="Proteomes" id="UP000186218">
    <property type="component" value="Unassembled WGS sequence"/>
</dbReference>
<sequence>MQPPRRKVRFVEHFHFRHLGRFHVMSITLTAAFISLIVGTVTPAQAAPAAPSTIERVVSEGPTQWGVYVHSASMAKTIKVQVLTPSVDRGPRPVLTMLSGLGEEDPTNSMWLRKSDASSFFRSKNVTVALPLAGNGSYYTDWQRDDPKLGRYRWETFLTKELPPLLDKQFSGNGIRGIAGLSMGAGSALTLAARNPGFFSAVGSYSGCYSTTDLVAQGVPRSVVAAFGGDANNMWGPPGDPDWAAHDVLNQASGLRGTAVYVSVGTGLPGRYDQPGYPGNSNPADRLLLGGAIEAGADYCTHLLADDLASRRIPATFDFESTGTHSWPYWNDQLHKSWPVISRGLHIAQ</sequence>
<protein>
    <submittedName>
        <fullName evidence="1">S-formylglutathione hydrolase FrmB</fullName>
    </submittedName>
</protein>
<reference evidence="1 2" key="1">
    <citation type="submission" date="2017-01" db="EMBL/GenBank/DDBJ databases">
        <authorList>
            <person name="Mah S.A."/>
            <person name="Swanson W.J."/>
            <person name="Moy G.W."/>
            <person name="Vacquier V.D."/>
        </authorList>
    </citation>
    <scope>NUCLEOTIDE SEQUENCE [LARGE SCALE GENOMIC DNA]</scope>
    <source>
        <strain evidence="1 2">CPCC 203464</strain>
    </source>
</reference>
<evidence type="ECO:0000313" key="1">
    <source>
        <dbReference type="EMBL" id="SIR81248.1"/>
    </source>
</evidence>